<evidence type="ECO:0000313" key="2">
    <source>
        <dbReference type="EMBL" id="GAG88326.1"/>
    </source>
</evidence>
<dbReference type="EMBL" id="BART01013044">
    <property type="protein sequence ID" value="GAG88326.1"/>
    <property type="molecule type" value="Genomic_DNA"/>
</dbReference>
<protein>
    <submittedName>
        <fullName evidence="2">Uncharacterized protein</fullName>
    </submittedName>
</protein>
<dbReference type="InterPro" id="IPR007499">
    <property type="entry name" value="ERF_bacteria_virus"/>
</dbReference>
<accession>X1CVV4</accession>
<sequence length="240" mass="26826">MNVQLKLHAPKGQKNTFGKYNYRSCEDILQAVKPICKEEGVVVKLTDTIVEVGGWHYVTATASMTDIETGEEVNTTASARESEMLELTTPLTVADLGYLDYETLNLGEVTVKINDMAKQRHDSELAAIEAAEARRLAKLKADQERLAREAIEEAARVEAERLALINAKQILEVVEDIVKIDIMEEPENIEKEELSFDEPVELSFDEPINQAEVHTVHIITTMTRVELLAKLTSSGYIVEV</sequence>
<dbReference type="Pfam" id="PF04404">
    <property type="entry name" value="ERF"/>
    <property type="match status" value="1"/>
</dbReference>
<reference evidence="2" key="1">
    <citation type="journal article" date="2014" name="Front. Microbiol.">
        <title>High frequency of phylogenetically diverse reductive dehalogenase-homologous genes in deep subseafloor sedimentary metagenomes.</title>
        <authorList>
            <person name="Kawai M."/>
            <person name="Futagami T."/>
            <person name="Toyoda A."/>
            <person name="Takaki Y."/>
            <person name="Nishi S."/>
            <person name="Hori S."/>
            <person name="Arai W."/>
            <person name="Tsubouchi T."/>
            <person name="Morono Y."/>
            <person name="Uchiyama I."/>
            <person name="Ito T."/>
            <person name="Fujiyama A."/>
            <person name="Inagaki F."/>
            <person name="Takami H."/>
        </authorList>
    </citation>
    <scope>NUCLEOTIDE SEQUENCE</scope>
    <source>
        <strain evidence="2">Expedition CK06-06</strain>
    </source>
</reference>
<feature type="coiled-coil region" evidence="1">
    <location>
        <begin position="133"/>
        <end position="167"/>
    </location>
</feature>
<organism evidence="2">
    <name type="scientific">marine sediment metagenome</name>
    <dbReference type="NCBI Taxonomy" id="412755"/>
    <lineage>
        <taxon>unclassified sequences</taxon>
        <taxon>metagenomes</taxon>
        <taxon>ecological metagenomes</taxon>
    </lineage>
</organism>
<evidence type="ECO:0000256" key="1">
    <source>
        <dbReference type="SAM" id="Coils"/>
    </source>
</evidence>
<name>X1CVV4_9ZZZZ</name>
<comment type="caution">
    <text evidence="2">The sequence shown here is derived from an EMBL/GenBank/DDBJ whole genome shotgun (WGS) entry which is preliminary data.</text>
</comment>
<gene>
    <name evidence="2" type="ORF">S01H4_26898</name>
</gene>
<proteinExistence type="predicted"/>
<dbReference type="AlphaFoldDB" id="X1CVV4"/>
<keyword evidence="1" id="KW-0175">Coiled coil</keyword>